<dbReference type="InterPro" id="IPR005331">
    <property type="entry name" value="Sulfotransferase"/>
</dbReference>
<dbReference type="KEGG" id="dsh:Dshi_4122"/>
<protein>
    <recommendedName>
        <fullName evidence="3">Sulfotransferase family protein</fullName>
    </recommendedName>
</protein>
<accession>A8LUC2</accession>
<dbReference type="Pfam" id="PF03567">
    <property type="entry name" value="Sulfotransfer_2"/>
    <property type="match status" value="1"/>
</dbReference>
<evidence type="ECO:0008006" key="3">
    <source>
        <dbReference type="Google" id="ProtNLM"/>
    </source>
</evidence>
<dbReference type="RefSeq" id="WP_012187407.1">
    <property type="nucleotide sequence ID" value="NC_009958.1"/>
</dbReference>
<dbReference type="InterPro" id="IPR027417">
    <property type="entry name" value="P-loop_NTPase"/>
</dbReference>
<dbReference type="GO" id="GO:0008146">
    <property type="term" value="F:sulfotransferase activity"/>
    <property type="evidence" value="ECO:0007669"/>
    <property type="project" value="InterPro"/>
</dbReference>
<dbReference type="EMBL" id="CP000834">
    <property type="protein sequence ID" value="ABV95839.1"/>
    <property type="molecule type" value="Genomic_DNA"/>
</dbReference>
<dbReference type="Gene3D" id="3.40.50.300">
    <property type="entry name" value="P-loop containing nucleotide triphosphate hydrolases"/>
    <property type="match status" value="1"/>
</dbReference>
<keyword evidence="1" id="KW-0614">Plasmid</keyword>
<organism evidence="1 2">
    <name type="scientific">Dinoroseobacter shibae (strain DSM 16493 / NCIMB 14021 / DFL 12)</name>
    <dbReference type="NCBI Taxonomy" id="398580"/>
    <lineage>
        <taxon>Bacteria</taxon>
        <taxon>Pseudomonadati</taxon>
        <taxon>Pseudomonadota</taxon>
        <taxon>Alphaproteobacteria</taxon>
        <taxon>Rhodobacterales</taxon>
        <taxon>Roseobacteraceae</taxon>
        <taxon>Dinoroseobacter</taxon>
    </lineage>
</organism>
<evidence type="ECO:0000313" key="2">
    <source>
        <dbReference type="Proteomes" id="UP000006833"/>
    </source>
</evidence>
<keyword evidence="2" id="KW-1185">Reference proteome</keyword>
<dbReference type="Proteomes" id="UP000006833">
    <property type="component" value="Plasmid pDSHI04"/>
</dbReference>
<name>A8LUC2_DINSH</name>
<evidence type="ECO:0000313" key="1">
    <source>
        <dbReference type="EMBL" id="ABV95839.1"/>
    </source>
</evidence>
<gene>
    <name evidence="1" type="ordered locus">Dshi_4122</name>
</gene>
<dbReference type="SUPFAM" id="SSF52540">
    <property type="entry name" value="P-loop containing nucleoside triphosphate hydrolases"/>
    <property type="match status" value="1"/>
</dbReference>
<dbReference type="AlphaFoldDB" id="A8LUC2"/>
<dbReference type="GO" id="GO:0016020">
    <property type="term" value="C:membrane"/>
    <property type="evidence" value="ECO:0007669"/>
    <property type="project" value="InterPro"/>
</dbReference>
<sequence>MSVSATAPLVFLHIPKTAGQTIHEELARALGPETVSPVRRYNQVAAGAPQMPPGYSLYSGPLDWGETDTLPSGAFVFTVLRDPFERLASYYLYVLKMARARADEVLEQPQEPHLRGLRRILTMSAEEYFFGGDAAWQGFIRAHYDNFYTSYFATRRMLGWREVQALDEETALQAALSNVPRMSRIYSIRELGALEADMAARGLEISVTETFRRATDDAHQERRWPMLAARFESDAGIRRLEAFAVRDELLLSELGLRV</sequence>
<proteinExistence type="predicted"/>
<dbReference type="HOGENOM" id="CLU_1041030_0_0_5"/>
<geneLocation type="plasmid" evidence="1 2">
    <name>pDSHI04</name>
</geneLocation>
<dbReference type="OrthoDB" id="1407035at2"/>
<reference evidence="2" key="1">
    <citation type="journal article" date="2010" name="ISME J.">
        <title>The complete genome sequence of the algal symbiont Dinoroseobacter shibae: a hitchhiker's guide to life in the sea.</title>
        <authorList>
            <person name="Wagner-Dobler I."/>
            <person name="Ballhausen B."/>
            <person name="Berger M."/>
            <person name="Brinkhoff T."/>
            <person name="Buchholz I."/>
            <person name="Bunk B."/>
            <person name="Cypionka H."/>
            <person name="Daniel R."/>
            <person name="Drepper T."/>
            <person name="Gerdts G."/>
            <person name="Hahnke S."/>
            <person name="Han C."/>
            <person name="Jahn D."/>
            <person name="Kalhoefer D."/>
            <person name="Kiss H."/>
            <person name="Klenk H.P."/>
            <person name="Kyrpides N."/>
            <person name="Liebl W."/>
            <person name="Liesegang H."/>
            <person name="Meincke L."/>
            <person name="Pati A."/>
            <person name="Petersen J."/>
            <person name="Piekarski T."/>
            <person name="Pommerenke C."/>
            <person name="Pradella S."/>
            <person name="Pukall R."/>
            <person name="Rabus R."/>
            <person name="Stackebrandt E."/>
            <person name="Thole S."/>
            <person name="Thompson L."/>
            <person name="Tielen P."/>
            <person name="Tomasch J."/>
            <person name="von Jan M."/>
            <person name="Wanphrut N."/>
            <person name="Wichels A."/>
            <person name="Zech H."/>
            <person name="Simon M."/>
        </authorList>
    </citation>
    <scope>NUCLEOTIDE SEQUENCE [LARGE SCALE GENOMIC DNA]</scope>
    <source>
        <strain evidence="2">DSM 16493 / NCIMB 14021 / DFL 12</strain>
        <plasmid evidence="2">Plasmid pDSHI04</plasmid>
    </source>
</reference>